<gene>
    <name evidence="1" type="ORF">Q31a_56820</name>
</gene>
<evidence type="ECO:0000313" key="2">
    <source>
        <dbReference type="Proteomes" id="UP000318017"/>
    </source>
</evidence>
<reference evidence="1 2" key="1">
    <citation type="submission" date="2019-02" db="EMBL/GenBank/DDBJ databases">
        <title>Deep-cultivation of Planctomycetes and their phenomic and genomic characterization uncovers novel biology.</title>
        <authorList>
            <person name="Wiegand S."/>
            <person name="Jogler M."/>
            <person name="Boedeker C."/>
            <person name="Pinto D."/>
            <person name="Vollmers J."/>
            <person name="Rivas-Marin E."/>
            <person name="Kohn T."/>
            <person name="Peeters S.H."/>
            <person name="Heuer A."/>
            <person name="Rast P."/>
            <person name="Oberbeckmann S."/>
            <person name="Bunk B."/>
            <person name="Jeske O."/>
            <person name="Meyerdierks A."/>
            <person name="Storesund J.E."/>
            <person name="Kallscheuer N."/>
            <person name="Luecker S."/>
            <person name="Lage O.M."/>
            <person name="Pohl T."/>
            <person name="Merkel B.J."/>
            <person name="Hornburger P."/>
            <person name="Mueller R.-W."/>
            <person name="Bruemmer F."/>
            <person name="Labrenz M."/>
            <person name="Spormann A.M."/>
            <person name="Op den Camp H."/>
            <person name="Overmann J."/>
            <person name="Amann R."/>
            <person name="Jetten M.S.M."/>
            <person name="Mascher T."/>
            <person name="Medema M.H."/>
            <person name="Devos D.P."/>
            <person name="Kaster A.-K."/>
            <person name="Ovreas L."/>
            <person name="Rohde M."/>
            <person name="Galperin M.Y."/>
            <person name="Jogler C."/>
        </authorList>
    </citation>
    <scope>NUCLEOTIDE SEQUENCE [LARGE SCALE GENOMIC DNA]</scope>
    <source>
        <strain evidence="1 2">Q31a</strain>
    </source>
</reference>
<sequence length="163" mass="18610">MLLALEYLATNGRLTGKWRQEDGRTERQHSPANCPFTIFQSPSFCPFLFPLRPSGFARNPQAVSVFTQRRKEKKKAANLPHINWGDPPSRRLVDVQHICSRWIFSEKIAAWGLLGLAFVTPGTMQSRLRSWPGLLKTRRCASKDGCCCTATRVLPTRFNSKRY</sequence>
<keyword evidence="2" id="KW-1185">Reference proteome</keyword>
<dbReference type="AlphaFoldDB" id="A0A518GFC1"/>
<dbReference type="EMBL" id="CP036298">
    <property type="protein sequence ID" value="QDV27294.1"/>
    <property type="molecule type" value="Genomic_DNA"/>
</dbReference>
<dbReference type="Proteomes" id="UP000318017">
    <property type="component" value="Chromosome"/>
</dbReference>
<organism evidence="1 2">
    <name type="scientific">Aureliella helgolandensis</name>
    <dbReference type="NCBI Taxonomy" id="2527968"/>
    <lineage>
        <taxon>Bacteria</taxon>
        <taxon>Pseudomonadati</taxon>
        <taxon>Planctomycetota</taxon>
        <taxon>Planctomycetia</taxon>
        <taxon>Pirellulales</taxon>
        <taxon>Pirellulaceae</taxon>
        <taxon>Aureliella</taxon>
    </lineage>
</organism>
<protein>
    <submittedName>
        <fullName evidence="1">Uncharacterized protein</fullName>
    </submittedName>
</protein>
<accession>A0A518GFC1</accession>
<dbReference type="KEGG" id="ahel:Q31a_56820"/>
<evidence type="ECO:0000313" key="1">
    <source>
        <dbReference type="EMBL" id="QDV27294.1"/>
    </source>
</evidence>
<name>A0A518GFC1_9BACT</name>
<proteinExistence type="predicted"/>